<name>A0ACC0CK58_9PEZI</name>
<accession>A0ACC0CK58</accession>
<proteinExistence type="predicted"/>
<comment type="caution">
    <text evidence="1">The sequence shown here is derived from an EMBL/GenBank/DDBJ whole genome shotgun (WGS) entry which is preliminary data.</text>
</comment>
<sequence length="138" mass="16096">MRTEVEYKDKNRYHSTNEEKGHLDKLNSDFLSDCRQATEARRQVRPWAQGSIKPGQTLLDIANGIEDSARRLFSYDGLTKGDPLIASIDFPTRLNIGNFVANLGVQYHGWCCYTTNRKAERRRGWYTRRVFGLHRRMD</sequence>
<protein>
    <submittedName>
        <fullName evidence="1">Uncharacterized protein</fullName>
    </submittedName>
</protein>
<dbReference type="Proteomes" id="UP001497680">
    <property type="component" value="Unassembled WGS sequence"/>
</dbReference>
<evidence type="ECO:0000313" key="1">
    <source>
        <dbReference type="EMBL" id="KAI6080794.1"/>
    </source>
</evidence>
<keyword evidence="2" id="KW-1185">Reference proteome</keyword>
<dbReference type="EMBL" id="MU394422">
    <property type="protein sequence ID" value="KAI6080794.1"/>
    <property type="molecule type" value="Genomic_DNA"/>
</dbReference>
<organism evidence="1 2">
    <name type="scientific">Hypoxylon rubiginosum</name>
    <dbReference type="NCBI Taxonomy" id="110542"/>
    <lineage>
        <taxon>Eukaryota</taxon>
        <taxon>Fungi</taxon>
        <taxon>Dikarya</taxon>
        <taxon>Ascomycota</taxon>
        <taxon>Pezizomycotina</taxon>
        <taxon>Sordariomycetes</taxon>
        <taxon>Xylariomycetidae</taxon>
        <taxon>Xylariales</taxon>
        <taxon>Hypoxylaceae</taxon>
        <taxon>Hypoxylon</taxon>
    </lineage>
</organism>
<gene>
    <name evidence="1" type="ORF">F4821DRAFT_250742</name>
</gene>
<reference evidence="1 2" key="1">
    <citation type="journal article" date="2022" name="New Phytol.">
        <title>Ecological generalism drives hyperdiversity of secondary metabolite gene clusters in xylarialean endophytes.</title>
        <authorList>
            <person name="Franco M.E.E."/>
            <person name="Wisecaver J.H."/>
            <person name="Arnold A.E."/>
            <person name="Ju Y.M."/>
            <person name="Slot J.C."/>
            <person name="Ahrendt S."/>
            <person name="Moore L.P."/>
            <person name="Eastman K.E."/>
            <person name="Scott K."/>
            <person name="Konkel Z."/>
            <person name="Mondo S.J."/>
            <person name="Kuo A."/>
            <person name="Hayes R.D."/>
            <person name="Haridas S."/>
            <person name="Andreopoulos B."/>
            <person name="Riley R."/>
            <person name="LaButti K."/>
            <person name="Pangilinan J."/>
            <person name="Lipzen A."/>
            <person name="Amirebrahimi M."/>
            <person name="Yan J."/>
            <person name="Adam C."/>
            <person name="Keymanesh K."/>
            <person name="Ng V."/>
            <person name="Louie K."/>
            <person name="Northen T."/>
            <person name="Drula E."/>
            <person name="Henrissat B."/>
            <person name="Hsieh H.M."/>
            <person name="Youens-Clark K."/>
            <person name="Lutzoni F."/>
            <person name="Miadlikowska J."/>
            <person name="Eastwood D.C."/>
            <person name="Hamelin R.C."/>
            <person name="Grigoriev I.V."/>
            <person name="U'Ren J.M."/>
        </authorList>
    </citation>
    <scope>NUCLEOTIDE SEQUENCE [LARGE SCALE GENOMIC DNA]</scope>
    <source>
        <strain evidence="1 2">ER1909</strain>
    </source>
</reference>
<evidence type="ECO:0000313" key="2">
    <source>
        <dbReference type="Proteomes" id="UP001497680"/>
    </source>
</evidence>